<evidence type="ECO:0000256" key="5">
    <source>
        <dbReference type="HAMAP-Rule" id="MF_00948"/>
    </source>
</evidence>
<dbReference type="PRINTS" id="PR00338">
    <property type="entry name" value="NUSGTNSCPFCT"/>
</dbReference>
<dbReference type="PANTHER" id="PTHR30265:SF2">
    <property type="entry name" value="TRANSCRIPTION TERMINATION_ANTITERMINATION PROTEIN NUSG"/>
    <property type="match status" value="1"/>
</dbReference>
<dbReference type="SMART" id="SM00738">
    <property type="entry name" value="NGN"/>
    <property type="match status" value="1"/>
</dbReference>
<dbReference type="PANTHER" id="PTHR30265">
    <property type="entry name" value="RHO-INTERACTING TRANSCRIPTION TERMINATION FACTOR NUSG"/>
    <property type="match status" value="1"/>
</dbReference>
<sequence>MTDAAPETKVAANPRHKWYIVHAYSNFEKKVAQHIRDQAKQRDLEDCFSEILVPTEDVVEIRRGRKVNSERKFFPGYVLVKMELTDDAYHLVKDTPKVTGFLGAAGGTKPLPVSEREVQNIIGAVEEGVERPKPTIRFDIGETVKVIDGPFASFDGQVESVDEDAARLRVAVSIFGRPTPVDLEYSQVEKTGG</sequence>
<evidence type="ECO:0000256" key="1">
    <source>
        <dbReference type="ARBA" id="ARBA00022472"/>
    </source>
</evidence>
<dbReference type="Pfam" id="PF02357">
    <property type="entry name" value="NusG"/>
    <property type="match status" value="1"/>
</dbReference>
<dbReference type="RefSeq" id="WP_349683809.1">
    <property type="nucleotide sequence ID" value="NZ_JBEGDD010000003.1"/>
</dbReference>
<keyword evidence="1 5" id="KW-0806">Transcription termination</keyword>
<dbReference type="Gene3D" id="3.30.70.940">
    <property type="entry name" value="NusG, N-terminal domain"/>
    <property type="match status" value="1"/>
</dbReference>
<keyword evidence="4 5" id="KW-0804">Transcription</keyword>
<dbReference type="NCBIfam" id="TIGR00922">
    <property type="entry name" value="nusG"/>
    <property type="match status" value="1"/>
</dbReference>
<dbReference type="InterPro" id="IPR043425">
    <property type="entry name" value="NusG-like"/>
</dbReference>
<comment type="caution">
    <text evidence="10">The sequence shown here is derived from an EMBL/GenBank/DDBJ whole genome shotgun (WGS) entry which is preliminary data.</text>
</comment>
<dbReference type="SMART" id="SM00739">
    <property type="entry name" value="KOW"/>
    <property type="match status" value="1"/>
</dbReference>
<evidence type="ECO:0000256" key="3">
    <source>
        <dbReference type="ARBA" id="ARBA00023015"/>
    </source>
</evidence>
<dbReference type="InterPro" id="IPR014722">
    <property type="entry name" value="Rib_uL2_dom2"/>
</dbReference>
<evidence type="ECO:0000256" key="7">
    <source>
        <dbReference type="RuleBase" id="RU000538"/>
    </source>
</evidence>
<keyword evidence="11" id="KW-1185">Reference proteome</keyword>
<dbReference type="InterPro" id="IPR015869">
    <property type="entry name" value="Transcrpt_antiterm_NusG_bac_CS"/>
</dbReference>
<evidence type="ECO:0000256" key="6">
    <source>
        <dbReference type="NCBIfam" id="TIGR00922"/>
    </source>
</evidence>
<dbReference type="InterPro" id="IPR036735">
    <property type="entry name" value="NGN_dom_sf"/>
</dbReference>
<evidence type="ECO:0000313" key="11">
    <source>
        <dbReference type="Proteomes" id="UP001445732"/>
    </source>
</evidence>
<reference evidence="10 11" key="1">
    <citation type="submission" date="2024-06" db="EMBL/GenBank/DDBJ databases">
        <title>Brevundimonas sp. C11.</title>
        <authorList>
            <person name="Maltman C."/>
        </authorList>
    </citation>
    <scope>NUCLEOTIDE SEQUENCE [LARGE SCALE GENOMIC DNA]</scope>
    <source>
        <strain evidence="10 11">C11</strain>
    </source>
</reference>
<keyword evidence="2 5" id="KW-0889">Transcription antitermination</keyword>
<dbReference type="SUPFAM" id="SSF50104">
    <property type="entry name" value="Translation proteins SH3-like domain"/>
    <property type="match status" value="1"/>
</dbReference>
<evidence type="ECO:0000256" key="4">
    <source>
        <dbReference type="ARBA" id="ARBA00023163"/>
    </source>
</evidence>
<proteinExistence type="inferred from homology"/>
<name>A0ABV1NLC3_9CAUL</name>
<feature type="domain" description="KOW" evidence="9">
    <location>
        <begin position="137"/>
        <end position="164"/>
    </location>
</feature>
<dbReference type="CDD" id="cd06091">
    <property type="entry name" value="KOW_NusG"/>
    <property type="match status" value="1"/>
</dbReference>
<organism evidence="10 11">
    <name type="scientific">Brevundimonas aurifodinae</name>
    <dbReference type="NCBI Taxonomy" id="1508312"/>
    <lineage>
        <taxon>Bacteria</taxon>
        <taxon>Pseudomonadati</taxon>
        <taxon>Pseudomonadota</taxon>
        <taxon>Alphaproteobacteria</taxon>
        <taxon>Caulobacterales</taxon>
        <taxon>Caulobacteraceae</taxon>
        <taxon>Brevundimonas</taxon>
    </lineage>
</organism>
<gene>
    <name evidence="5 10" type="primary">nusG</name>
    <name evidence="10" type="ORF">ABN401_05445</name>
</gene>
<dbReference type="PROSITE" id="PS01014">
    <property type="entry name" value="NUSG"/>
    <property type="match status" value="1"/>
</dbReference>
<dbReference type="CDD" id="cd09891">
    <property type="entry name" value="NGN_Bact_1"/>
    <property type="match status" value="1"/>
</dbReference>
<evidence type="ECO:0000313" key="10">
    <source>
        <dbReference type="EMBL" id="MEQ7154650.1"/>
    </source>
</evidence>
<comment type="function">
    <text evidence="5 7">Participates in transcription elongation, termination and antitermination.</text>
</comment>
<dbReference type="InterPro" id="IPR006645">
    <property type="entry name" value="NGN-like_dom"/>
</dbReference>
<evidence type="ECO:0000256" key="2">
    <source>
        <dbReference type="ARBA" id="ARBA00022814"/>
    </source>
</evidence>
<comment type="similarity">
    <text evidence="5 7">Belongs to the NusG family.</text>
</comment>
<dbReference type="InterPro" id="IPR008991">
    <property type="entry name" value="Translation_prot_SH3-like_sf"/>
</dbReference>
<dbReference type="EMBL" id="JBEGDD010000003">
    <property type="protein sequence ID" value="MEQ7154650.1"/>
    <property type="molecule type" value="Genomic_DNA"/>
</dbReference>
<dbReference type="InterPro" id="IPR005824">
    <property type="entry name" value="KOW"/>
</dbReference>
<dbReference type="Pfam" id="PF00467">
    <property type="entry name" value="KOW"/>
    <property type="match status" value="1"/>
</dbReference>
<feature type="domain" description="NusG-like N-terminal" evidence="8">
    <location>
        <begin position="15"/>
        <end position="125"/>
    </location>
</feature>
<dbReference type="HAMAP" id="MF_00948">
    <property type="entry name" value="NusG"/>
    <property type="match status" value="1"/>
</dbReference>
<dbReference type="Proteomes" id="UP001445732">
    <property type="component" value="Unassembled WGS sequence"/>
</dbReference>
<dbReference type="SUPFAM" id="SSF82679">
    <property type="entry name" value="N-utilization substance G protein NusG, N-terminal domain"/>
    <property type="match status" value="1"/>
</dbReference>
<protein>
    <recommendedName>
        <fullName evidence="5 6">Transcription termination/antitermination protein NusG</fullName>
    </recommendedName>
</protein>
<accession>A0ABV1NLC3</accession>
<keyword evidence="3 5" id="KW-0805">Transcription regulation</keyword>
<dbReference type="Gene3D" id="2.30.30.30">
    <property type="match status" value="1"/>
</dbReference>
<dbReference type="InterPro" id="IPR001062">
    <property type="entry name" value="Transcrpt_antiterm_NusG"/>
</dbReference>
<evidence type="ECO:0000259" key="9">
    <source>
        <dbReference type="SMART" id="SM00739"/>
    </source>
</evidence>
<dbReference type="InterPro" id="IPR047050">
    <property type="entry name" value="NGN"/>
</dbReference>
<evidence type="ECO:0000259" key="8">
    <source>
        <dbReference type="SMART" id="SM00738"/>
    </source>
</evidence>